<dbReference type="SUPFAM" id="SSF52540">
    <property type="entry name" value="P-loop containing nucleoside triphosphate hydrolases"/>
    <property type="match status" value="1"/>
</dbReference>
<sequence>MENNIATSELPVEVETAKPKKTKKAASKGGAKKVRNYGVNDILNWNFKDIALPQDWADHLGDISDGFRMIVHGKSGHGKTEYIAKLCKMFAMNYGKVNLNQVEQGKSKTFKTAAQRNNYAEMMQDTKTRGKFTMADPSQRIFDVWFDRLCTRNSGRVIVLDSLDYMKLTVEQFKKMHEKFKLKGIVVVCWDDPWDPNAKRIKYMCDIKVKVHNFRAKIISRYGGNKTFVIWDNPHDVNYDSKQQEKIDDKYKSEYVEEEEETIINEFLKSTVEPGHNFADAIINKEADKVKQ</sequence>
<dbReference type="Proteomes" id="UP001597112">
    <property type="component" value="Unassembled WGS sequence"/>
</dbReference>
<gene>
    <name evidence="1" type="ORF">ACFQ21_00270</name>
</gene>
<keyword evidence="2" id="KW-1185">Reference proteome</keyword>
<organism evidence="1 2">
    <name type="scientific">Ohtaekwangia kribbensis</name>
    <dbReference type="NCBI Taxonomy" id="688913"/>
    <lineage>
        <taxon>Bacteria</taxon>
        <taxon>Pseudomonadati</taxon>
        <taxon>Bacteroidota</taxon>
        <taxon>Cytophagia</taxon>
        <taxon>Cytophagales</taxon>
        <taxon>Fulvivirgaceae</taxon>
        <taxon>Ohtaekwangia</taxon>
    </lineage>
</organism>
<protein>
    <recommendedName>
        <fullName evidence="3">AAA+ ATPase domain-containing protein</fullName>
    </recommendedName>
</protein>
<evidence type="ECO:0008006" key="3">
    <source>
        <dbReference type="Google" id="ProtNLM"/>
    </source>
</evidence>
<proteinExistence type="predicted"/>
<evidence type="ECO:0000313" key="2">
    <source>
        <dbReference type="Proteomes" id="UP001597112"/>
    </source>
</evidence>
<comment type="caution">
    <text evidence="1">The sequence shown here is derived from an EMBL/GenBank/DDBJ whole genome shotgun (WGS) entry which is preliminary data.</text>
</comment>
<dbReference type="EMBL" id="JBHTKA010000001">
    <property type="protein sequence ID" value="MFD0997712.1"/>
    <property type="molecule type" value="Genomic_DNA"/>
</dbReference>
<accession>A0ABW3JUT9</accession>
<evidence type="ECO:0000313" key="1">
    <source>
        <dbReference type="EMBL" id="MFD0997712.1"/>
    </source>
</evidence>
<reference evidence="2" key="1">
    <citation type="journal article" date="2019" name="Int. J. Syst. Evol. Microbiol.">
        <title>The Global Catalogue of Microorganisms (GCM) 10K type strain sequencing project: providing services to taxonomists for standard genome sequencing and annotation.</title>
        <authorList>
            <consortium name="The Broad Institute Genomics Platform"/>
            <consortium name="The Broad Institute Genome Sequencing Center for Infectious Disease"/>
            <person name="Wu L."/>
            <person name="Ma J."/>
        </authorList>
    </citation>
    <scope>NUCLEOTIDE SEQUENCE [LARGE SCALE GENOMIC DNA]</scope>
    <source>
        <strain evidence="2">CCUG 58938</strain>
    </source>
</reference>
<name>A0ABW3JUT9_9BACT</name>
<dbReference type="InterPro" id="IPR027417">
    <property type="entry name" value="P-loop_NTPase"/>
</dbReference>
<dbReference type="RefSeq" id="WP_377573160.1">
    <property type="nucleotide sequence ID" value="NZ_JBHTKA010000001.1"/>
</dbReference>